<evidence type="ECO:0000256" key="5">
    <source>
        <dbReference type="SAM" id="Phobius"/>
    </source>
</evidence>
<dbReference type="Pfam" id="PF02518">
    <property type="entry name" value="HATPase_c"/>
    <property type="match status" value="1"/>
</dbReference>
<evidence type="ECO:0000313" key="9">
    <source>
        <dbReference type="Proteomes" id="UP000826656"/>
    </source>
</evidence>
<feature type="transmembrane region" description="Helical" evidence="5">
    <location>
        <begin position="70"/>
        <end position="93"/>
    </location>
</feature>
<dbReference type="PANTHER" id="PTHR43719">
    <property type="entry name" value="TWO-COMPONENT HISTIDINE KINASE"/>
    <property type="match status" value="1"/>
</dbReference>
<keyword evidence="5" id="KW-1133">Transmembrane helix</keyword>
<keyword evidence="3 4" id="KW-0597">Phosphoprotein</keyword>
<dbReference type="Pfam" id="PF10247">
    <property type="entry name" value="Romo1"/>
    <property type="match status" value="1"/>
</dbReference>
<keyword evidence="5" id="KW-0812">Transmembrane</keyword>
<dbReference type="CDD" id="cd17546">
    <property type="entry name" value="REC_hyHK_CKI1_RcsC-like"/>
    <property type="match status" value="1"/>
</dbReference>
<evidence type="ECO:0000256" key="3">
    <source>
        <dbReference type="ARBA" id="ARBA00022553"/>
    </source>
</evidence>
<dbReference type="SMART" id="SM00387">
    <property type="entry name" value="HATPase_c"/>
    <property type="match status" value="1"/>
</dbReference>
<dbReference type="SMART" id="SM00448">
    <property type="entry name" value="REC"/>
    <property type="match status" value="1"/>
</dbReference>
<dbReference type="EMBL" id="JAIVGD010000005">
    <property type="protein sequence ID" value="KAH0772504.1"/>
    <property type="molecule type" value="Genomic_DNA"/>
</dbReference>
<comment type="catalytic activity">
    <reaction evidence="1">
        <text>ATP + protein L-histidine = ADP + protein N-phospho-L-histidine.</text>
        <dbReference type="EC" id="2.7.13.3"/>
    </reaction>
</comment>
<name>A0ABQ7VVH9_SOLTU</name>
<dbReference type="InterPro" id="IPR011006">
    <property type="entry name" value="CheY-like_superfamily"/>
</dbReference>
<dbReference type="InterPro" id="IPR018450">
    <property type="entry name" value="Romo1/Mgr2"/>
</dbReference>
<evidence type="ECO:0000313" key="8">
    <source>
        <dbReference type="EMBL" id="KAH0772504.1"/>
    </source>
</evidence>
<feature type="transmembrane region" description="Helical" evidence="5">
    <location>
        <begin position="12"/>
        <end position="34"/>
    </location>
</feature>
<dbReference type="InterPro" id="IPR005467">
    <property type="entry name" value="His_kinase_dom"/>
</dbReference>
<dbReference type="PANTHER" id="PTHR43719:SF75">
    <property type="entry name" value="HISTIDINE KINASE CKI1"/>
    <property type="match status" value="1"/>
</dbReference>
<organism evidence="8 9">
    <name type="scientific">Solanum tuberosum</name>
    <name type="common">Potato</name>
    <dbReference type="NCBI Taxonomy" id="4113"/>
    <lineage>
        <taxon>Eukaryota</taxon>
        <taxon>Viridiplantae</taxon>
        <taxon>Streptophyta</taxon>
        <taxon>Embryophyta</taxon>
        <taxon>Tracheophyta</taxon>
        <taxon>Spermatophyta</taxon>
        <taxon>Magnoliopsida</taxon>
        <taxon>eudicotyledons</taxon>
        <taxon>Gunneridae</taxon>
        <taxon>Pentapetalae</taxon>
        <taxon>asterids</taxon>
        <taxon>lamiids</taxon>
        <taxon>Solanales</taxon>
        <taxon>Solanaceae</taxon>
        <taxon>Solanoideae</taxon>
        <taxon>Solaneae</taxon>
        <taxon>Solanum</taxon>
    </lineage>
</organism>
<dbReference type="Pfam" id="PF00072">
    <property type="entry name" value="Response_reg"/>
    <property type="match status" value="1"/>
</dbReference>
<dbReference type="InterPro" id="IPR036097">
    <property type="entry name" value="HisK_dim/P_sf"/>
</dbReference>
<protein>
    <recommendedName>
        <fullName evidence="2">histidine kinase</fullName>
        <ecNumber evidence="2">2.7.13.3</ecNumber>
    </recommendedName>
</protein>
<dbReference type="Gene3D" id="3.30.565.10">
    <property type="entry name" value="Histidine kinase-like ATPase, C-terminal domain"/>
    <property type="match status" value="1"/>
</dbReference>
<evidence type="ECO:0000259" key="7">
    <source>
        <dbReference type="PROSITE" id="PS50110"/>
    </source>
</evidence>
<feature type="modified residue" description="4-aspartylphosphate" evidence="4">
    <location>
        <position position="760"/>
    </location>
</feature>
<dbReference type="InterPro" id="IPR050956">
    <property type="entry name" value="2C_system_His_kinase"/>
</dbReference>
<feature type="transmembrane region" description="Helical" evidence="5">
    <location>
        <begin position="122"/>
        <end position="146"/>
    </location>
</feature>
<accession>A0ABQ7VVH9</accession>
<dbReference type="InterPro" id="IPR036890">
    <property type="entry name" value="HATPase_C_sf"/>
</dbReference>
<evidence type="ECO:0000256" key="1">
    <source>
        <dbReference type="ARBA" id="ARBA00000085"/>
    </source>
</evidence>
<reference evidence="8 9" key="1">
    <citation type="journal article" date="2021" name="bioRxiv">
        <title>Chromosome-scale and haplotype-resolved genome assembly of a tetraploid potato cultivar.</title>
        <authorList>
            <person name="Sun H."/>
            <person name="Jiao W.-B."/>
            <person name="Krause K."/>
            <person name="Campoy J.A."/>
            <person name="Goel M."/>
            <person name="Folz-Donahue K."/>
            <person name="Kukat C."/>
            <person name="Huettel B."/>
            <person name="Schneeberger K."/>
        </authorList>
    </citation>
    <scope>NUCLEOTIDE SEQUENCE [LARGE SCALE GENOMIC DNA]</scope>
    <source>
        <strain evidence="8">SolTubOtavaFocal</strain>
        <tissue evidence="8">Leaves</tissue>
    </source>
</reference>
<dbReference type="Proteomes" id="UP000826656">
    <property type="component" value="Unassembled WGS sequence"/>
</dbReference>
<dbReference type="Gene3D" id="3.40.50.2300">
    <property type="match status" value="1"/>
</dbReference>
<dbReference type="SMART" id="SM01378">
    <property type="entry name" value="Romo1"/>
    <property type="match status" value="1"/>
</dbReference>
<dbReference type="InterPro" id="IPR004358">
    <property type="entry name" value="Sig_transdc_His_kin-like_C"/>
</dbReference>
<dbReference type="PRINTS" id="PR00344">
    <property type="entry name" value="BCTRLSENSOR"/>
</dbReference>
<evidence type="ECO:0000256" key="4">
    <source>
        <dbReference type="PROSITE-ProRule" id="PRU00169"/>
    </source>
</evidence>
<sequence length="833" mass="93038">MARDSCLARVTAGVAVGGAIGGAVGAVYGTYEAVRYKVPGLMKIRYIGQTTLGSAAIFAMNLSLFKVPMPVGFCLVMLLIIVLVPAVLIPFWVHKVKIIEGEIKVYNVQDVLQRDYHKNIKFGFMLIILMIVVLAISIVTLVILTIRAARREMYLCSALIKQMEATQQAERKSMNKSTASARANHDVRASLAGISGLIWMCRVQASPQSELVKYLDHMESCKNDLLDILNSILDENKIEEGKKQLKEEEFNMEELLEHVVNIYYPNGAMKNVDVLLDPCDGSIARFSRVKGDRIELQRILNNLLQNADKFTSSGHITLRAWARKPGFEESSNLAPNTSNSSIGCMPCLRLQNDESSAEVRVLNRVQQDPNCVEFIFEVDDTGKGIPKEKQKSVFENYVQVNDQTTSVHGSQAGTGLGLGITQSLVRLMGGEIGIVDKQIGEKGTCFRFNIFLIASDQPQHQEHQAISVNCAKEEDLESQLGGDYIYNDSYYHSVASDNSITSHQKSNVILFIKEEERSRVLRRFMMNVLGLKVHVVNRHEQFPQTLKKVKGKITNSSSSSCKSKEIPLSALDGIDIDISSFQRRGRGLRFILIIIDTSDGLTREMSRAMAELRKDFPNNVSLRVVWLDKPGVDEDKLPSTDIVITKPLHGSRLHRVLKVTHDETTSRIKIQQHPSVQDVSVDVNGRSGKKLPLTGKKILVVEDDRMLLMICKTAVSRLGATTYTCKNGQEALDEVCKGLSEQRGIGPSTPSPPFDYILMDCEMPEMDGFEATKCIRKEEARYGIRIPIIAFTAHTEKEETDKIFQAGMDYYLPKESKGEEILKAIDYIEHTKV</sequence>
<feature type="domain" description="Response regulatory" evidence="7">
    <location>
        <begin position="697"/>
        <end position="829"/>
    </location>
</feature>
<comment type="caution">
    <text evidence="8">The sequence shown here is derived from an EMBL/GenBank/DDBJ whole genome shotgun (WGS) entry which is preliminary data.</text>
</comment>
<dbReference type="InterPro" id="IPR003594">
    <property type="entry name" value="HATPase_dom"/>
</dbReference>
<dbReference type="Gene3D" id="1.10.287.130">
    <property type="match status" value="1"/>
</dbReference>
<gene>
    <name evidence="8" type="ORF">KY290_009641</name>
</gene>
<feature type="domain" description="Histidine kinase" evidence="6">
    <location>
        <begin position="182"/>
        <end position="454"/>
    </location>
</feature>
<dbReference type="PROSITE" id="PS50109">
    <property type="entry name" value="HIS_KIN"/>
    <property type="match status" value="1"/>
</dbReference>
<dbReference type="SUPFAM" id="SSF55874">
    <property type="entry name" value="ATPase domain of HSP90 chaperone/DNA topoisomerase II/histidine kinase"/>
    <property type="match status" value="1"/>
</dbReference>
<keyword evidence="5" id="KW-0472">Membrane</keyword>
<dbReference type="InterPro" id="IPR001789">
    <property type="entry name" value="Sig_transdc_resp-reg_receiver"/>
</dbReference>
<dbReference type="SUPFAM" id="SSF52172">
    <property type="entry name" value="CheY-like"/>
    <property type="match status" value="1"/>
</dbReference>
<evidence type="ECO:0000256" key="2">
    <source>
        <dbReference type="ARBA" id="ARBA00012438"/>
    </source>
</evidence>
<proteinExistence type="predicted"/>
<dbReference type="PROSITE" id="PS50110">
    <property type="entry name" value="RESPONSE_REGULATORY"/>
    <property type="match status" value="1"/>
</dbReference>
<keyword evidence="9" id="KW-1185">Reference proteome</keyword>
<dbReference type="SUPFAM" id="SSF47384">
    <property type="entry name" value="Homodimeric domain of signal transducing histidine kinase"/>
    <property type="match status" value="1"/>
</dbReference>
<dbReference type="EC" id="2.7.13.3" evidence="2"/>
<evidence type="ECO:0000259" key="6">
    <source>
        <dbReference type="PROSITE" id="PS50109"/>
    </source>
</evidence>